<sequence length="213" mass="25299">MYSLFSNYFHANENTFKRDVLQKQWLIFLEDGNDKNLKGFTSIAYLDMMINGAEVRVVYSGDTIIDKKYWNTFELSKRWIKTVLEHNKDIKIPLYWLLLSSGYRTYRFLPTFYKEFYPRYDQITPPELEKLMSIFASKIYGTNYIADQDIVNFNRDSTPLRNGVAYIDSTRMKDPHIAFFLEKNPGYISGNELVCMTEIRDDNYTRAGRRMLL</sequence>
<protein>
    <submittedName>
        <fullName evidence="1">Uncharacterized protein</fullName>
    </submittedName>
</protein>
<accession>A0A382A2G4</accession>
<evidence type="ECO:0000313" key="1">
    <source>
        <dbReference type="EMBL" id="SVA95257.1"/>
    </source>
</evidence>
<organism evidence="1">
    <name type="scientific">marine metagenome</name>
    <dbReference type="NCBI Taxonomy" id="408172"/>
    <lineage>
        <taxon>unclassified sequences</taxon>
        <taxon>metagenomes</taxon>
        <taxon>ecological metagenomes</taxon>
    </lineage>
</organism>
<name>A0A382A2G4_9ZZZZ</name>
<proteinExistence type="predicted"/>
<dbReference type="EMBL" id="UINC01023490">
    <property type="protein sequence ID" value="SVA95257.1"/>
    <property type="molecule type" value="Genomic_DNA"/>
</dbReference>
<dbReference type="AlphaFoldDB" id="A0A382A2G4"/>
<reference evidence="1" key="1">
    <citation type="submission" date="2018-05" db="EMBL/GenBank/DDBJ databases">
        <authorList>
            <person name="Lanie J.A."/>
            <person name="Ng W.-L."/>
            <person name="Kazmierczak K.M."/>
            <person name="Andrzejewski T.M."/>
            <person name="Davidsen T.M."/>
            <person name="Wayne K.J."/>
            <person name="Tettelin H."/>
            <person name="Glass J.I."/>
            <person name="Rusch D."/>
            <person name="Podicherti R."/>
            <person name="Tsui H.-C.T."/>
            <person name="Winkler M.E."/>
        </authorList>
    </citation>
    <scope>NUCLEOTIDE SEQUENCE</scope>
</reference>
<gene>
    <name evidence="1" type="ORF">METZ01_LOCUS148111</name>
</gene>